<evidence type="ECO:0000313" key="2">
    <source>
        <dbReference type="Proteomes" id="UP000887116"/>
    </source>
</evidence>
<name>A0A8X6L0E3_TRICU</name>
<organism evidence="1 2">
    <name type="scientific">Trichonephila clavata</name>
    <name type="common">Joro spider</name>
    <name type="synonym">Nephila clavata</name>
    <dbReference type="NCBI Taxonomy" id="2740835"/>
    <lineage>
        <taxon>Eukaryota</taxon>
        <taxon>Metazoa</taxon>
        <taxon>Ecdysozoa</taxon>
        <taxon>Arthropoda</taxon>
        <taxon>Chelicerata</taxon>
        <taxon>Arachnida</taxon>
        <taxon>Araneae</taxon>
        <taxon>Araneomorphae</taxon>
        <taxon>Entelegynae</taxon>
        <taxon>Araneoidea</taxon>
        <taxon>Nephilidae</taxon>
        <taxon>Trichonephila</taxon>
    </lineage>
</organism>
<dbReference type="Proteomes" id="UP000887116">
    <property type="component" value="Unassembled WGS sequence"/>
</dbReference>
<reference evidence="1" key="1">
    <citation type="submission" date="2020-07" db="EMBL/GenBank/DDBJ databases">
        <title>Multicomponent nature underlies the extraordinary mechanical properties of spider dragline silk.</title>
        <authorList>
            <person name="Kono N."/>
            <person name="Nakamura H."/>
            <person name="Mori M."/>
            <person name="Yoshida Y."/>
            <person name="Ohtoshi R."/>
            <person name="Malay A.D."/>
            <person name="Moran D.A.P."/>
            <person name="Tomita M."/>
            <person name="Numata K."/>
            <person name="Arakawa K."/>
        </authorList>
    </citation>
    <scope>NUCLEOTIDE SEQUENCE</scope>
</reference>
<evidence type="ECO:0000313" key="1">
    <source>
        <dbReference type="EMBL" id="GFQ90871.1"/>
    </source>
</evidence>
<keyword evidence="2" id="KW-1185">Reference proteome</keyword>
<protein>
    <submittedName>
        <fullName evidence="1">Uncharacterized protein</fullName>
    </submittedName>
</protein>
<dbReference type="EMBL" id="BMAO01033646">
    <property type="protein sequence ID" value="GFQ90871.1"/>
    <property type="molecule type" value="Genomic_DNA"/>
</dbReference>
<accession>A0A8X6L0E3</accession>
<comment type="caution">
    <text evidence="1">The sequence shown here is derived from an EMBL/GenBank/DDBJ whole genome shotgun (WGS) entry which is preliminary data.</text>
</comment>
<gene>
    <name evidence="1" type="ORF">TNCT_504181</name>
</gene>
<proteinExistence type="predicted"/>
<dbReference type="AlphaFoldDB" id="A0A8X6L0E3"/>
<sequence length="156" mass="18337">MQPQNGVSNCKGRASVYAYQKLYLVRRTPNHTIFARLHKRLCETGSLPKACNRIRDGPLKSRKLGFVMQKTQRVTSNRPTGRFSTLYHMEDSEREADLSMSYVHSVYQLQSDDFSHGFCLFWDIFRPYLWRDLIYCFCAVHRMGDISHAMRMVRCT</sequence>